<proteinExistence type="predicted"/>
<dbReference type="AlphaFoldDB" id="A0A6G1K1X0"/>
<dbReference type="EMBL" id="MU005775">
    <property type="protein sequence ID" value="KAF2706512.1"/>
    <property type="molecule type" value="Genomic_DNA"/>
</dbReference>
<evidence type="ECO:0000313" key="2">
    <source>
        <dbReference type="Proteomes" id="UP000799428"/>
    </source>
</evidence>
<keyword evidence="2" id="KW-1185">Reference proteome</keyword>
<protein>
    <submittedName>
        <fullName evidence="1">Uncharacterized protein</fullName>
    </submittedName>
</protein>
<reference evidence="1" key="1">
    <citation type="journal article" date="2020" name="Stud. Mycol.">
        <title>101 Dothideomycetes genomes: a test case for predicting lifestyles and emergence of pathogens.</title>
        <authorList>
            <person name="Haridas S."/>
            <person name="Albert R."/>
            <person name="Binder M."/>
            <person name="Bloem J."/>
            <person name="Labutti K."/>
            <person name="Salamov A."/>
            <person name="Andreopoulos B."/>
            <person name="Baker S."/>
            <person name="Barry K."/>
            <person name="Bills G."/>
            <person name="Bluhm B."/>
            <person name="Cannon C."/>
            <person name="Castanera R."/>
            <person name="Culley D."/>
            <person name="Daum C."/>
            <person name="Ezra D."/>
            <person name="Gonzalez J."/>
            <person name="Henrissat B."/>
            <person name="Kuo A."/>
            <person name="Liang C."/>
            <person name="Lipzen A."/>
            <person name="Lutzoni F."/>
            <person name="Magnuson J."/>
            <person name="Mondo S."/>
            <person name="Nolan M."/>
            <person name="Ohm R."/>
            <person name="Pangilinan J."/>
            <person name="Park H.-J."/>
            <person name="Ramirez L."/>
            <person name="Alfaro M."/>
            <person name="Sun H."/>
            <person name="Tritt A."/>
            <person name="Yoshinaga Y."/>
            <person name="Zwiers L.-H."/>
            <person name="Turgeon B."/>
            <person name="Goodwin S."/>
            <person name="Spatafora J."/>
            <person name="Crous P."/>
            <person name="Grigoriev I."/>
        </authorList>
    </citation>
    <scope>NUCLEOTIDE SEQUENCE</scope>
    <source>
        <strain evidence="1">CBS 279.74</strain>
    </source>
</reference>
<gene>
    <name evidence="1" type="ORF">K504DRAFT_458915</name>
</gene>
<sequence>MAPHVLLPGLPRGITRLKSLFLVAAAVTFDVVPETRNWRPRVFVHRRPRMTRLTQYVVSKQHPLLN</sequence>
<evidence type="ECO:0000313" key="1">
    <source>
        <dbReference type="EMBL" id="KAF2706512.1"/>
    </source>
</evidence>
<dbReference type="Proteomes" id="UP000799428">
    <property type="component" value="Unassembled WGS sequence"/>
</dbReference>
<name>A0A6G1K1X0_9PLEO</name>
<accession>A0A6G1K1X0</accession>
<organism evidence="1 2">
    <name type="scientific">Pleomassaria siparia CBS 279.74</name>
    <dbReference type="NCBI Taxonomy" id="1314801"/>
    <lineage>
        <taxon>Eukaryota</taxon>
        <taxon>Fungi</taxon>
        <taxon>Dikarya</taxon>
        <taxon>Ascomycota</taxon>
        <taxon>Pezizomycotina</taxon>
        <taxon>Dothideomycetes</taxon>
        <taxon>Pleosporomycetidae</taxon>
        <taxon>Pleosporales</taxon>
        <taxon>Pleomassariaceae</taxon>
        <taxon>Pleomassaria</taxon>
    </lineage>
</organism>